<feature type="chain" id="PRO_5046430023" evidence="1">
    <location>
        <begin position="16"/>
        <end position="248"/>
    </location>
</feature>
<reference evidence="2 3" key="1">
    <citation type="submission" date="2022-01" db="EMBL/GenBank/DDBJ databases">
        <title>Labilibaculum sp. nov, a marine bacterium isolated from Antarctica.</title>
        <authorList>
            <person name="Dai W."/>
        </authorList>
    </citation>
    <scope>NUCLEOTIDE SEQUENCE [LARGE SCALE GENOMIC DNA]</scope>
    <source>
        <strain evidence="2 3">DW002</strain>
    </source>
</reference>
<feature type="signal peptide" evidence="1">
    <location>
        <begin position="1"/>
        <end position="15"/>
    </location>
</feature>
<dbReference type="Proteomes" id="UP001528920">
    <property type="component" value="Unassembled WGS sequence"/>
</dbReference>
<organism evidence="2 3">
    <name type="scientific">Paralabilibaculum antarcticum</name>
    <dbReference type="NCBI Taxonomy" id="2912572"/>
    <lineage>
        <taxon>Bacteria</taxon>
        <taxon>Pseudomonadati</taxon>
        <taxon>Bacteroidota</taxon>
        <taxon>Bacteroidia</taxon>
        <taxon>Marinilabiliales</taxon>
        <taxon>Marinifilaceae</taxon>
        <taxon>Paralabilibaculum</taxon>
    </lineage>
</organism>
<proteinExistence type="predicted"/>
<dbReference type="EMBL" id="JAKJSC010000002">
    <property type="protein sequence ID" value="MDE5418705.1"/>
    <property type="molecule type" value="Genomic_DNA"/>
</dbReference>
<gene>
    <name evidence="2" type="ORF">L3049_11865</name>
</gene>
<evidence type="ECO:0000256" key="1">
    <source>
        <dbReference type="SAM" id="SignalP"/>
    </source>
</evidence>
<accession>A0ABT5VTF4</accession>
<comment type="caution">
    <text evidence="2">The sequence shown here is derived from an EMBL/GenBank/DDBJ whole genome shotgun (WGS) entry which is preliminary data.</text>
</comment>
<evidence type="ECO:0000313" key="2">
    <source>
        <dbReference type="EMBL" id="MDE5418705.1"/>
    </source>
</evidence>
<evidence type="ECO:0000313" key="3">
    <source>
        <dbReference type="Proteomes" id="UP001528920"/>
    </source>
</evidence>
<keyword evidence="1" id="KW-0732">Signal</keyword>
<sequence length="248" mass="27947">MKNYLLLFFSFLAFALFPSCDGETTIDFPKEVIQHPNVSDSLFNILLDDAKLLCLNIYTIEERREINNIEILDSHLGPIIAALQMVQMDSLLPAAAAIREYDIHTLCPIHLHQGTLKADSTSKKIKSWLQDGYSDNGFLDDLIYEYKITIDSLSPTLYNYQSEVGINHTALASELKRLSFIIDARATSCIGDGSQIEIIDYTSDFIHFIFSYGWGDCPSGCIKRHYWEIGVYGSGIVEMIDQSGDKLP</sequence>
<dbReference type="RefSeq" id="WP_275110039.1">
    <property type="nucleotide sequence ID" value="NZ_JAKJSC010000002.1"/>
</dbReference>
<name>A0ABT5VTF4_9BACT</name>
<keyword evidence="3" id="KW-1185">Reference proteome</keyword>
<protein>
    <submittedName>
        <fullName evidence="2">Uncharacterized protein</fullName>
    </submittedName>
</protein>